<dbReference type="EMBL" id="KV407466">
    <property type="protein sequence ID" value="KZF19547.1"/>
    <property type="molecule type" value="Genomic_DNA"/>
</dbReference>
<dbReference type="InterPro" id="IPR002893">
    <property type="entry name" value="Znf_MYND"/>
</dbReference>
<evidence type="ECO:0000256" key="3">
    <source>
        <dbReference type="ARBA" id="ARBA00022833"/>
    </source>
</evidence>
<dbReference type="PANTHER" id="PTHR10237:SF15">
    <property type="entry name" value="LD37257P"/>
    <property type="match status" value="1"/>
</dbReference>
<protein>
    <recommendedName>
        <fullName evidence="5">MYND-type domain-containing protein</fullName>
    </recommendedName>
</protein>
<dbReference type="InterPro" id="IPR027974">
    <property type="entry name" value="DUF4470"/>
</dbReference>
<proteinExistence type="predicted"/>
<name>A0A164ZUK4_XYLHT</name>
<organism evidence="6 7">
    <name type="scientific">Xylona heveae (strain CBS 132557 / TC161)</name>
    <dbReference type="NCBI Taxonomy" id="1328760"/>
    <lineage>
        <taxon>Eukaryota</taxon>
        <taxon>Fungi</taxon>
        <taxon>Dikarya</taxon>
        <taxon>Ascomycota</taxon>
        <taxon>Pezizomycotina</taxon>
        <taxon>Xylonomycetes</taxon>
        <taxon>Xylonales</taxon>
        <taxon>Xylonaceae</taxon>
        <taxon>Xylona</taxon>
    </lineage>
</organism>
<dbReference type="PROSITE" id="PS01360">
    <property type="entry name" value="ZF_MYND_1"/>
    <property type="match status" value="1"/>
</dbReference>
<dbReference type="PROSITE" id="PS50865">
    <property type="entry name" value="ZF_MYND_2"/>
    <property type="match status" value="1"/>
</dbReference>
<keyword evidence="7" id="KW-1185">Reference proteome</keyword>
<evidence type="ECO:0000256" key="2">
    <source>
        <dbReference type="ARBA" id="ARBA00022771"/>
    </source>
</evidence>
<dbReference type="InterPro" id="IPR024119">
    <property type="entry name" value="TF_DEAF-1"/>
</dbReference>
<dbReference type="RefSeq" id="XP_018185102.1">
    <property type="nucleotide sequence ID" value="XM_018330354.1"/>
</dbReference>
<gene>
    <name evidence="6" type="ORF">L228DRAFT_224753</name>
</gene>
<dbReference type="Pfam" id="PF01753">
    <property type="entry name" value="zf-MYND"/>
    <property type="match status" value="1"/>
</dbReference>
<keyword evidence="2 4" id="KW-0863">Zinc-finger</keyword>
<dbReference type="InParanoid" id="A0A164ZUK4"/>
<evidence type="ECO:0000313" key="6">
    <source>
        <dbReference type="EMBL" id="KZF19547.1"/>
    </source>
</evidence>
<feature type="domain" description="MYND-type" evidence="5">
    <location>
        <begin position="1159"/>
        <end position="1201"/>
    </location>
</feature>
<dbReference type="OrthoDB" id="432970at2759"/>
<sequence length="1204" mass="134245">MLRPVIIDPVNLSYPLGNTPAVCLTQDLPPGTSADVLLLGCGDARNVLFTIYSELKSAKKFTFACCDIQATTIARNILLYTLILEYAEETNIETIWKIYYDLFLEDESSRLLETHVQILLSLSESLGSWKNGKYGNFIHFYDETTFKQIKAIWGSYAVGRLDADQKRSYERAYRAGIRRAQDKRKQVIGDSDPMPLLRSVFPIFTPDAARAIAPLYEQYWRNGTTAGYTSDDLVPNPTFAPAVLEPLTLHYGTHPLAGFHLATASAPLAPGSPLRSSEPHNSTMSKATLAAQEEFREWANSFRLSVRQNMANLYFVASDAISFCHTLQNMTKNGGNNISANWYRDSWHVDPLILNGGNGRQERGPIVFDVIDTSNLSDHIGPLNVLLSAAPLLKRRSTSTLYTELLVRKDADFQKLIENLLCGDCAAMSVLLGLFPVEYWTNASLASTFPDTVLQMLSNPNNSGNSQGQMRNRIAWKRSVFSTALLSTLHAYKVGFDESLLADVIFNVASEMFKHEDIHESLTLTSEGLRNITFPCYTRASVAALLGIVKSRASVDWTTFMSRFIERLNSKNSRLGNHCLNEVLVSLYLCGIPTAEILKPPFDNMERSHSSRGISNWKDVPPVVAMTVRIPRAKVNALRDAAEKTLIAPALIVSVQSSGRSSTEFQQDLFQSIQLSFGEPALSGTREEDNFSLRFSEDPNGISGNSDMFVSFYIATSQILHGPETKTVALRVMNTMIYAFKYAQFFGPDLKVFETDLESQDNIYISKFLPNQSGYPSVSASADSLTQSFSANYDRMSLTADLQRGHIKTLTGRVTIVMPIIKSLLTNRGLVASTQQSACAIRITIGQGIDIGTYTLQFPTPVRLSLGKTRVARKSGYVEVEVPLVHPTEIDRFPDFMFPTDVEAGQPIIWNAPWLNLDRSPILDGSFIKELSWINTITSQMFSSSERSLREKSMTEEDTTRNDVRVDFKDSIFSMFMHFTGLQGHPARIFGINLPLHGSGINMLIFVSGIRIDLSNQNVILDSALLPLTIDLVRKIAPTLGSLQDKGLCSITVDERELQLWKTILPVFIERCRTHRHRPSCEYGVSEQIPISVEPSKPFVCGCGRGEFPANFIDGLPEWHVLSRYCVRAAISPVFSVPYVDKPFDVSAYAPSVMSPERCNKCGQTNSMRGGSLLRCSRCRLVRYCSDECQKADWKKHKSVCNAC</sequence>
<evidence type="ECO:0000259" key="5">
    <source>
        <dbReference type="PROSITE" id="PS50865"/>
    </source>
</evidence>
<dbReference type="Gene3D" id="6.10.140.2220">
    <property type="match status" value="1"/>
</dbReference>
<evidence type="ECO:0000256" key="1">
    <source>
        <dbReference type="ARBA" id="ARBA00022723"/>
    </source>
</evidence>
<dbReference type="STRING" id="1328760.A0A164ZUK4"/>
<dbReference type="PANTHER" id="PTHR10237">
    <property type="entry name" value="DEFORMED EPIDERMAL AUTOREGULATORY FACTOR 1 HOMOLOG SUPPRESSIN"/>
    <property type="match status" value="1"/>
</dbReference>
<dbReference type="Proteomes" id="UP000076632">
    <property type="component" value="Unassembled WGS sequence"/>
</dbReference>
<evidence type="ECO:0000256" key="4">
    <source>
        <dbReference type="PROSITE-ProRule" id="PRU00134"/>
    </source>
</evidence>
<dbReference type="AlphaFoldDB" id="A0A164ZUK4"/>
<dbReference type="GO" id="GO:0005634">
    <property type="term" value="C:nucleus"/>
    <property type="evidence" value="ECO:0007669"/>
    <property type="project" value="TreeGrafter"/>
</dbReference>
<dbReference type="Pfam" id="PF14737">
    <property type="entry name" value="DUF4470"/>
    <property type="match status" value="1"/>
</dbReference>
<dbReference type="GO" id="GO:0008270">
    <property type="term" value="F:zinc ion binding"/>
    <property type="evidence" value="ECO:0007669"/>
    <property type="project" value="UniProtKB-KW"/>
</dbReference>
<keyword evidence="1" id="KW-0479">Metal-binding</keyword>
<keyword evidence="3" id="KW-0862">Zinc</keyword>
<evidence type="ECO:0000313" key="7">
    <source>
        <dbReference type="Proteomes" id="UP000076632"/>
    </source>
</evidence>
<dbReference type="GeneID" id="28895491"/>
<dbReference type="OMA" id="RTWKHLP"/>
<dbReference type="SUPFAM" id="SSF144232">
    <property type="entry name" value="HIT/MYND zinc finger-like"/>
    <property type="match status" value="1"/>
</dbReference>
<dbReference type="GO" id="GO:0000981">
    <property type="term" value="F:DNA-binding transcription factor activity, RNA polymerase II-specific"/>
    <property type="evidence" value="ECO:0007669"/>
    <property type="project" value="TreeGrafter"/>
</dbReference>
<reference evidence="6 7" key="1">
    <citation type="journal article" date="2016" name="Fungal Biol.">
        <title>The genome of Xylona heveae provides a window into fungal endophytism.</title>
        <authorList>
            <person name="Gazis R."/>
            <person name="Kuo A."/>
            <person name="Riley R."/>
            <person name="LaButti K."/>
            <person name="Lipzen A."/>
            <person name="Lin J."/>
            <person name="Amirebrahimi M."/>
            <person name="Hesse C.N."/>
            <person name="Spatafora J.W."/>
            <person name="Henrissat B."/>
            <person name="Hainaut M."/>
            <person name="Grigoriev I.V."/>
            <person name="Hibbett D.S."/>
        </authorList>
    </citation>
    <scope>NUCLEOTIDE SEQUENCE [LARGE SCALE GENOMIC DNA]</scope>
    <source>
        <strain evidence="6 7">TC161</strain>
    </source>
</reference>
<accession>A0A164ZUK4</accession>